<dbReference type="PANTHER" id="PTHR39290:SF6">
    <property type="entry name" value="S-ADENOSYL-L-METHIONINE-DEPENDENT METHYLTRANSFERASES SUPERFAMILY PROTEIN"/>
    <property type="match status" value="1"/>
</dbReference>
<accession>A0ABR0G0G9</accession>
<dbReference type="Gene3D" id="3.40.50.150">
    <property type="entry name" value="Vaccinia Virus protein VP39"/>
    <property type="match status" value="1"/>
</dbReference>
<evidence type="ECO:0000256" key="1">
    <source>
        <dbReference type="SAM" id="MobiDB-lite"/>
    </source>
</evidence>
<reference evidence="2 3" key="1">
    <citation type="journal article" date="2023" name="bioRxiv">
        <title>High-quality genome assemblies of four members of thePodospora anserinaspecies complex.</title>
        <authorList>
            <person name="Ament-Velasquez S.L."/>
            <person name="Vogan A.A."/>
            <person name="Wallerman O."/>
            <person name="Hartmann F."/>
            <person name="Gautier V."/>
            <person name="Silar P."/>
            <person name="Giraud T."/>
            <person name="Johannesson H."/>
        </authorList>
    </citation>
    <scope>NUCLEOTIDE SEQUENCE [LARGE SCALE GENOMIC DNA]</scope>
    <source>
        <strain evidence="2 3">CBS 112042</strain>
    </source>
</reference>
<keyword evidence="3" id="KW-1185">Reference proteome</keyword>
<name>A0ABR0G0G9_9PEZI</name>
<dbReference type="GeneID" id="87894457"/>
<dbReference type="RefSeq" id="XP_062738194.1">
    <property type="nucleotide sequence ID" value="XM_062874975.1"/>
</dbReference>
<proteinExistence type="predicted"/>
<evidence type="ECO:0008006" key="4">
    <source>
        <dbReference type="Google" id="ProtNLM"/>
    </source>
</evidence>
<sequence length="424" mass="46772">MPTKTPKRFVHCVGNPDFEPEKAVGDHDRHQAALKLLEERNDFEGAVRLWFGLPEAGKDDYVYHALASVTLGQVQRGVEMGAEKGLHGWYEGAKDGETPLPPPSTTDIAAYTNLFSPSLSPSSALKSFVSNARKSSIRALVAENLSSKRYINPAWPSLQIPRVKNVASLPLNPYLDFWRWTCQNLEWCGPVRGQGLKSHWILPVVMHHFGCVVPSYESLSIIKTLAVEGVKKNGDSTADGNDNIGPENGNGNGATNGKKESKKKAKKEKPPPLKILDVGSGSGYWSFMLRQCGLETVAVDNMQSEWRVTWLKDTHLTTGTSYLHSLPGSQHKSHILLLVYPITGPDGSGSFTKDLMKEYQGDVVVVAGTQNKNGYTSFGRGKGTMDSFMLESQEQRGKWEKVVQVPLPSFAGRDEGLFVYVRKR</sequence>
<gene>
    <name evidence="2" type="ORF">QC761_117020</name>
</gene>
<dbReference type="Proteomes" id="UP001322138">
    <property type="component" value="Unassembled WGS sequence"/>
</dbReference>
<organism evidence="2 3">
    <name type="scientific">Podospora bellae-mahoneyi</name>
    <dbReference type="NCBI Taxonomy" id="2093777"/>
    <lineage>
        <taxon>Eukaryota</taxon>
        <taxon>Fungi</taxon>
        <taxon>Dikarya</taxon>
        <taxon>Ascomycota</taxon>
        <taxon>Pezizomycotina</taxon>
        <taxon>Sordariomycetes</taxon>
        <taxon>Sordariomycetidae</taxon>
        <taxon>Sordariales</taxon>
        <taxon>Podosporaceae</taxon>
        <taxon>Podospora</taxon>
    </lineage>
</organism>
<comment type="caution">
    <text evidence="2">The sequence shown here is derived from an EMBL/GenBank/DDBJ whole genome shotgun (WGS) entry which is preliminary data.</text>
</comment>
<dbReference type="SUPFAM" id="SSF53335">
    <property type="entry name" value="S-adenosyl-L-methionine-dependent methyltransferases"/>
    <property type="match status" value="1"/>
</dbReference>
<dbReference type="PANTHER" id="PTHR39290">
    <property type="entry name" value="C3H1-TYPE DOMAIN-CONTAINING PROTEIN-RELATED"/>
    <property type="match status" value="1"/>
</dbReference>
<dbReference type="InterPro" id="IPR029063">
    <property type="entry name" value="SAM-dependent_MTases_sf"/>
</dbReference>
<evidence type="ECO:0000313" key="3">
    <source>
        <dbReference type="Proteomes" id="UP001322138"/>
    </source>
</evidence>
<evidence type="ECO:0000313" key="2">
    <source>
        <dbReference type="EMBL" id="KAK4649219.1"/>
    </source>
</evidence>
<dbReference type="EMBL" id="JAFFGZ010000001">
    <property type="protein sequence ID" value="KAK4649219.1"/>
    <property type="molecule type" value="Genomic_DNA"/>
</dbReference>
<protein>
    <recommendedName>
        <fullName evidence="4">Methyltransferase</fullName>
    </recommendedName>
</protein>
<feature type="region of interest" description="Disordered" evidence="1">
    <location>
        <begin position="232"/>
        <end position="275"/>
    </location>
</feature>